<organism evidence="1 2">
    <name type="scientific">Vararia minispora EC-137</name>
    <dbReference type="NCBI Taxonomy" id="1314806"/>
    <lineage>
        <taxon>Eukaryota</taxon>
        <taxon>Fungi</taxon>
        <taxon>Dikarya</taxon>
        <taxon>Basidiomycota</taxon>
        <taxon>Agaricomycotina</taxon>
        <taxon>Agaricomycetes</taxon>
        <taxon>Russulales</taxon>
        <taxon>Lachnocladiaceae</taxon>
        <taxon>Vararia</taxon>
    </lineage>
</organism>
<reference evidence="1" key="2">
    <citation type="journal article" date="2022" name="New Phytol.">
        <title>Evolutionary transition to the ectomycorrhizal habit in the genomes of a hyperdiverse lineage of mushroom-forming fungi.</title>
        <authorList>
            <person name="Looney B."/>
            <person name="Miyauchi S."/>
            <person name="Morin E."/>
            <person name="Drula E."/>
            <person name="Courty P.E."/>
            <person name="Kohler A."/>
            <person name="Kuo A."/>
            <person name="LaButti K."/>
            <person name="Pangilinan J."/>
            <person name="Lipzen A."/>
            <person name="Riley R."/>
            <person name="Andreopoulos W."/>
            <person name="He G."/>
            <person name="Johnson J."/>
            <person name="Nolan M."/>
            <person name="Tritt A."/>
            <person name="Barry K.W."/>
            <person name="Grigoriev I.V."/>
            <person name="Nagy L.G."/>
            <person name="Hibbett D."/>
            <person name="Henrissat B."/>
            <person name="Matheny P.B."/>
            <person name="Labbe J."/>
            <person name="Martin F.M."/>
        </authorList>
    </citation>
    <scope>NUCLEOTIDE SEQUENCE</scope>
    <source>
        <strain evidence="1">EC-137</strain>
    </source>
</reference>
<name>A0ACB8QDT4_9AGAM</name>
<evidence type="ECO:0000313" key="1">
    <source>
        <dbReference type="EMBL" id="KAI0029989.1"/>
    </source>
</evidence>
<keyword evidence="2" id="KW-1185">Reference proteome</keyword>
<reference evidence="1" key="1">
    <citation type="submission" date="2021-02" db="EMBL/GenBank/DDBJ databases">
        <authorList>
            <consortium name="DOE Joint Genome Institute"/>
            <person name="Ahrendt S."/>
            <person name="Looney B.P."/>
            <person name="Miyauchi S."/>
            <person name="Morin E."/>
            <person name="Drula E."/>
            <person name="Courty P.E."/>
            <person name="Chicoki N."/>
            <person name="Fauchery L."/>
            <person name="Kohler A."/>
            <person name="Kuo A."/>
            <person name="Labutti K."/>
            <person name="Pangilinan J."/>
            <person name="Lipzen A."/>
            <person name="Riley R."/>
            <person name="Andreopoulos W."/>
            <person name="He G."/>
            <person name="Johnson J."/>
            <person name="Barry K.W."/>
            <person name="Grigoriev I.V."/>
            <person name="Nagy L."/>
            <person name="Hibbett D."/>
            <person name="Henrissat B."/>
            <person name="Matheny P.B."/>
            <person name="Labbe J."/>
            <person name="Martin F."/>
        </authorList>
    </citation>
    <scope>NUCLEOTIDE SEQUENCE</scope>
    <source>
        <strain evidence="1">EC-137</strain>
    </source>
</reference>
<evidence type="ECO:0000313" key="2">
    <source>
        <dbReference type="Proteomes" id="UP000814128"/>
    </source>
</evidence>
<sequence>MAVGEDDDEENNDDDIVGSRLEEFALILVDDLLSTGGSNTEQDSGDLPERATETPARVRSLPETRSSLGVRVLVASTTPTAATPPISRVSRGCVLALSQLAGQLLRVVVSTPHVIRTAAEPRVLPQDFAHLTLPPLRTSRGPCPHCGLAVPTKRTGISENGIVRPFPALLDSIVPIYVWAPVHRDPYGTNHLVLERSPGILSTTDTIEDPVATLRPNRVGCVSVSACFSPMHRKAQTSFLSTNA</sequence>
<dbReference type="EMBL" id="MU273645">
    <property type="protein sequence ID" value="KAI0029989.1"/>
    <property type="molecule type" value="Genomic_DNA"/>
</dbReference>
<dbReference type="Proteomes" id="UP000814128">
    <property type="component" value="Unassembled WGS sequence"/>
</dbReference>
<proteinExistence type="predicted"/>
<comment type="caution">
    <text evidence="1">The sequence shown here is derived from an EMBL/GenBank/DDBJ whole genome shotgun (WGS) entry which is preliminary data.</text>
</comment>
<accession>A0ACB8QDT4</accession>
<protein>
    <submittedName>
        <fullName evidence="1">Uncharacterized protein</fullName>
    </submittedName>
</protein>
<gene>
    <name evidence="1" type="ORF">K488DRAFT_88182</name>
</gene>